<protein>
    <submittedName>
        <fullName evidence="3">Protein saf4</fullName>
    </submittedName>
</protein>
<evidence type="ECO:0000313" key="4">
    <source>
        <dbReference type="Proteomes" id="UP000818624"/>
    </source>
</evidence>
<evidence type="ECO:0000256" key="2">
    <source>
        <dbReference type="SAM" id="MobiDB-lite"/>
    </source>
</evidence>
<feature type="region of interest" description="Disordered" evidence="2">
    <location>
        <begin position="231"/>
        <end position="274"/>
    </location>
</feature>
<dbReference type="EMBL" id="CP046236">
    <property type="protein sequence ID" value="WFD48609.1"/>
    <property type="molecule type" value="Genomic_DNA"/>
</dbReference>
<feature type="region of interest" description="Disordered" evidence="2">
    <location>
        <begin position="1"/>
        <end position="32"/>
    </location>
</feature>
<reference evidence="3 4" key="1">
    <citation type="journal article" date="2020" name="Elife">
        <title>Loss of centromere function drives karyotype evolution in closely related Malassezia species.</title>
        <authorList>
            <person name="Sankaranarayanan S.R."/>
            <person name="Ianiri G."/>
            <person name="Coelho M.A."/>
            <person name="Reza M.H."/>
            <person name="Thimmappa B.C."/>
            <person name="Ganguly P."/>
            <person name="Vadnala R.N."/>
            <person name="Sun S."/>
            <person name="Siddharthan R."/>
            <person name="Tellgren-Roth C."/>
            <person name="Dawson T.L."/>
            <person name="Heitman J."/>
            <person name="Sanyal K."/>
        </authorList>
    </citation>
    <scope>NUCLEOTIDE SEQUENCE [LARGE SCALE GENOMIC DNA]</scope>
    <source>
        <strain evidence="3">CBS14141</strain>
    </source>
</reference>
<dbReference type="Proteomes" id="UP000818624">
    <property type="component" value="Chromosome 3"/>
</dbReference>
<proteinExistence type="inferred from homology"/>
<evidence type="ECO:0000256" key="1">
    <source>
        <dbReference type="ARBA" id="ARBA00005595"/>
    </source>
</evidence>
<sequence length="274" mass="31650">MQGFNMGRYRPWDEDDRDKPFKPRQTRREGPPKFGKVVRFELPFHVWCLSCNERIGQGVRFNAEKRQVGQYYSTPIWLFRCKCPSCKSYFAIQTDPEHTRYVVESGAREQLQDWNPEEHGGFPIYDPDAPSEDGAFSQLVRKKTQRQDGAKRQARIEELEEHNQGRWADPYARNAEMRRAFRADKKARLERAARDADLRERIGWSDDLPLVGESSTDPGLSTPVVRRAFHEARAERPRSARASPAFSRTRRAPQLSAAGRRLAGQLLAPGHAKR</sequence>
<feature type="compositionally biased region" description="Basic and acidic residues" evidence="2">
    <location>
        <begin position="17"/>
        <end position="31"/>
    </location>
</feature>
<dbReference type="InterPro" id="IPR007590">
    <property type="entry name" value="Saf4/Yju2"/>
</dbReference>
<keyword evidence="4" id="KW-1185">Reference proteome</keyword>
<gene>
    <name evidence="3" type="primary">saf4</name>
    <name evidence="3" type="ORF">GLX27_003279</name>
</gene>
<organism evidence="3 4">
    <name type="scientific">Malassezia furfur</name>
    <name type="common">Pityriasis versicolor infection agent</name>
    <name type="synonym">Pityrosporum furfur</name>
    <dbReference type="NCBI Taxonomy" id="55194"/>
    <lineage>
        <taxon>Eukaryota</taxon>
        <taxon>Fungi</taxon>
        <taxon>Dikarya</taxon>
        <taxon>Basidiomycota</taxon>
        <taxon>Ustilaginomycotina</taxon>
        <taxon>Malasseziomycetes</taxon>
        <taxon>Malasseziales</taxon>
        <taxon>Malasseziaceae</taxon>
        <taxon>Malassezia</taxon>
    </lineage>
</organism>
<feature type="compositionally biased region" description="Low complexity" evidence="2">
    <location>
        <begin position="240"/>
        <end position="268"/>
    </location>
</feature>
<accession>A0ABY8EUH5</accession>
<dbReference type="PANTHER" id="PTHR12111">
    <property type="entry name" value="SPLICING FACTOR YJU2"/>
    <property type="match status" value="1"/>
</dbReference>
<dbReference type="Pfam" id="PF04502">
    <property type="entry name" value="Saf4_Yju2"/>
    <property type="match status" value="1"/>
</dbReference>
<name>A0ABY8EUH5_MALFU</name>
<dbReference type="PANTHER" id="PTHR12111:SF2">
    <property type="entry name" value="SPLICING FACTOR YJU2B-RELATED"/>
    <property type="match status" value="1"/>
</dbReference>
<evidence type="ECO:0000313" key="3">
    <source>
        <dbReference type="EMBL" id="WFD48609.1"/>
    </source>
</evidence>
<comment type="similarity">
    <text evidence="1">Belongs to the CWC16 family.</text>
</comment>